<dbReference type="STRING" id="660518.SAMN05216218_12219"/>
<organism evidence="4 5">
    <name type="scientific">Halorientalis regularis</name>
    <dbReference type="NCBI Taxonomy" id="660518"/>
    <lineage>
        <taxon>Archaea</taxon>
        <taxon>Methanobacteriati</taxon>
        <taxon>Methanobacteriota</taxon>
        <taxon>Stenosarchaea group</taxon>
        <taxon>Halobacteria</taxon>
        <taxon>Halobacteriales</taxon>
        <taxon>Haloarculaceae</taxon>
        <taxon>Halorientalis</taxon>
    </lineage>
</organism>
<dbReference type="AlphaFoldDB" id="A0A1G7T4J6"/>
<dbReference type="PANTHER" id="PTHR46401">
    <property type="entry name" value="GLYCOSYLTRANSFERASE WBBK-RELATED"/>
    <property type="match status" value="1"/>
</dbReference>
<proteinExistence type="predicted"/>
<dbReference type="Proteomes" id="UP000199076">
    <property type="component" value="Unassembled WGS sequence"/>
</dbReference>
<accession>A0A1G7T4J6</accession>
<dbReference type="InterPro" id="IPR028098">
    <property type="entry name" value="Glyco_trans_4-like_N"/>
</dbReference>
<sequence length="365" mass="40166">MHVGVSGRTFTVEEPGGAVRVGMTHAKRLPTNVDRTTVFGHDSLREAAQEYTVESTGFYAQSLPFGILWEQALFPTLAARSGVDIGFFPNTLCPLRPTEFPVIVMIHGVPEYRGFGSDRYVAFRKRLLPRVASRADHIVTVSEFSKRQIATHLPVSSADISVVYNGIGDRFLGDATGDATLQLPEPYLLYVGAQSERKNFAGVLRAFERFKQTHDTDHSLVVVGPSQNATYDVLDPEEFSPSTADAICQPGYVSDEELRYAYENAALFLFPSRYEGFGLPPLEAAAVGTPVVSSRVGAIPEILGETAEYVDPDDPYDIADGVWRMLQRTDDEQVRATAEALGEYTWARASTRLTEVLRDVFEGAS</sequence>
<gene>
    <name evidence="4" type="ORF">SAMN05216218_12219</name>
</gene>
<keyword evidence="1 4" id="KW-0808">Transferase</keyword>
<evidence type="ECO:0000313" key="4">
    <source>
        <dbReference type="EMBL" id="SDG29569.1"/>
    </source>
</evidence>
<dbReference type="Gene3D" id="3.40.50.2000">
    <property type="entry name" value="Glycogen Phosphorylase B"/>
    <property type="match status" value="2"/>
</dbReference>
<dbReference type="Pfam" id="PF00534">
    <property type="entry name" value="Glycos_transf_1"/>
    <property type="match status" value="1"/>
</dbReference>
<evidence type="ECO:0000313" key="5">
    <source>
        <dbReference type="Proteomes" id="UP000199076"/>
    </source>
</evidence>
<protein>
    <submittedName>
        <fullName evidence="4">Glycosyltransferase involved in cell wall bisynthesis</fullName>
    </submittedName>
</protein>
<dbReference type="InterPro" id="IPR001296">
    <property type="entry name" value="Glyco_trans_1"/>
</dbReference>
<reference evidence="5" key="1">
    <citation type="submission" date="2016-10" db="EMBL/GenBank/DDBJ databases">
        <authorList>
            <person name="Varghese N."/>
            <person name="Submissions S."/>
        </authorList>
    </citation>
    <scope>NUCLEOTIDE SEQUENCE [LARGE SCALE GENOMIC DNA]</scope>
    <source>
        <strain evidence="5">IBRC-M 10760</strain>
    </source>
</reference>
<evidence type="ECO:0000259" key="2">
    <source>
        <dbReference type="Pfam" id="PF00534"/>
    </source>
</evidence>
<dbReference type="GO" id="GO:0016757">
    <property type="term" value="F:glycosyltransferase activity"/>
    <property type="evidence" value="ECO:0007669"/>
    <property type="project" value="InterPro"/>
</dbReference>
<keyword evidence="5" id="KW-1185">Reference proteome</keyword>
<evidence type="ECO:0000256" key="1">
    <source>
        <dbReference type="ARBA" id="ARBA00022679"/>
    </source>
</evidence>
<evidence type="ECO:0000259" key="3">
    <source>
        <dbReference type="Pfam" id="PF13439"/>
    </source>
</evidence>
<feature type="domain" description="Glycosyl transferase family 1" evidence="2">
    <location>
        <begin position="184"/>
        <end position="329"/>
    </location>
</feature>
<dbReference type="EMBL" id="FNBK01000022">
    <property type="protein sequence ID" value="SDG29569.1"/>
    <property type="molecule type" value="Genomic_DNA"/>
</dbReference>
<dbReference type="SUPFAM" id="SSF53756">
    <property type="entry name" value="UDP-Glycosyltransferase/glycogen phosphorylase"/>
    <property type="match status" value="1"/>
</dbReference>
<feature type="domain" description="Glycosyltransferase subfamily 4-like N-terminal" evidence="3">
    <location>
        <begin position="15"/>
        <end position="167"/>
    </location>
</feature>
<dbReference type="Pfam" id="PF13439">
    <property type="entry name" value="Glyco_transf_4"/>
    <property type="match status" value="1"/>
</dbReference>
<name>A0A1G7T4J6_9EURY</name>
<dbReference type="RefSeq" id="WP_092695290.1">
    <property type="nucleotide sequence ID" value="NZ_FNBK01000022.1"/>
</dbReference>
<dbReference type="CDD" id="cd03809">
    <property type="entry name" value="GT4_MtfB-like"/>
    <property type="match status" value="1"/>
</dbReference>
<dbReference type="PANTHER" id="PTHR46401:SF2">
    <property type="entry name" value="GLYCOSYLTRANSFERASE WBBK-RELATED"/>
    <property type="match status" value="1"/>
</dbReference>